<dbReference type="RefSeq" id="WP_338290898.1">
    <property type="nucleotide sequence ID" value="NZ_AP027272.1"/>
</dbReference>
<gene>
    <name evidence="4" type="ORF">MACH26_05110</name>
</gene>
<dbReference type="PANTHER" id="PTHR40980">
    <property type="entry name" value="PLUG DOMAIN-CONTAINING PROTEIN"/>
    <property type="match status" value="1"/>
</dbReference>
<evidence type="ECO:0000313" key="4">
    <source>
        <dbReference type="EMBL" id="BDX04990.1"/>
    </source>
</evidence>
<dbReference type="Gene3D" id="2.40.170.20">
    <property type="entry name" value="TonB-dependent receptor, beta-barrel domain"/>
    <property type="match status" value="1"/>
</dbReference>
<evidence type="ECO:0008006" key="6">
    <source>
        <dbReference type="Google" id="ProtNLM"/>
    </source>
</evidence>
<dbReference type="KEGG" id="pmaw:MACH26_05110"/>
<dbReference type="EMBL" id="AP027272">
    <property type="protein sequence ID" value="BDX04990.1"/>
    <property type="molecule type" value="Genomic_DNA"/>
</dbReference>
<dbReference type="AlphaFoldDB" id="A0AA48HUU0"/>
<evidence type="ECO:0000313" key="5">
    <source>
        <dbReference type="Proteomes" id="UP001333710"/>
    </source>
</evidence>
<comment type="subcellular location">
    <subcellularLocation>
        <location evidence="1">Cell outer membrane</location>
    </subcellularLocation>
</comment>
<sequence length="129" mass="14807">MGNTTMVDSNAELDRNDVSNKFALTGLSDASNLVLFYEKGRWQWRLAWNRRESFLQSLVQRQSSEPTFVAPYQQVDMSMSFDINPNISLFIEGINLSNEVVHKHGRYANQLLLIQDTGTRYSFGIRGKL</sequence>
<dbReference type="PANTHER" id="PTHR40980:SF3">
    <property type="entry name" value="TONB-DEPENDENT RECEPTOR-LIKE BETA-BARREL DOMAIN-CONTAINING PROTEIN"/>
    <property type="match status" value="1"/>
</dbReference>
<keyword evidence="2" id="KW-0472">Membrane</keyword>
<evidence type="ECO:0000256" key="3">
    <source>
        <dbReference type="ARBA" id="ARBA00023237"/>
    </source>
</evidence>
<keyword evidence="3" id="KW-0998">Cell outer membrane</keyword>
<dbReference type="GO" id="GO:0009279">
    <property type="term" value="C:cell outer membrane"/>
    <property type="evidence" value="ECO:0007669"/>
    <property type="project" value="UniProtKB-SubCell"/>
</dbReference>
<dbReference type="Proteomes" id="UP001333710">
    <property type="component" value="Chromosome"/>
</dbReference>
<dbReference type="InterPro" id="IPR036942">
    <property type="entry name" value="Beta-barrel_TonB_sf"/>
</dbReference>
<name>A0AA48HUU0_9ALTE</name>
<keyword evidence="5" id="KW-1185">Reference proteome</keyword>
<organism evidence="4 5">
    <name type="scientific">Planctobacterium marinum</name>
    <dbReference type="NCBI Taxonomy" id="1631968"/>
    <lineage>
        <taxon>Bacteria</taxon>
        <taxon>Pseudomonadati</taxon>
        <taxon>Pseudomonadota</taxon>
        <taxon>Gammaproteobacteria</taxon>
        <taxon>Alteromonadales</taxon>
        <taxon>Alteromonadaceae</taxon>
        <taxon>Planctobacterium</taxon>
    </lineage>
</organism>
<evidence type="ECO:0000256" key="2">
    <source>
        <dbReference type="ARBA" id="ARBA00023136"/>
    </source>
</evidence>
<protein>
    <recommendedName>
        <fullName evidence="6">TonB-dependent receptor</fullName>
    </recommendedName>
</protein>
<reference evidence="4" key="1">
    <citation type="submission" date="2023-01" db="EMBL/GenBank/DDBJ databases">
        <title>Complete genome sequence of Planctobacterium marinum strain Dej080120_11.</title>
        <authorList>
            <person name="Ueki S."/>
            <person name="Maruyama F."/>
        </authorList>
    </citation>
    <scope>NUCLEOTIDE SEQUENCE</scope>
    <source>
        <strain evidence="4">Dej080120_11</strain>
    </source>
</reference>
<evidence type="ECO:0000256" key="1">
    <source>
        <dbReference type="ARBA" id="ARBA00004442"/>
    </source>
</evidence>
<proteinExistence type="predicted"/>
<accession>A0AA48HUU0</accession>
<dbReference type="SUPFAM" id="SSF56935">
    <property type="entry name" value="Porins"/>
    <property type="match status" value="1"/>
</dbReference>